<proteinExistence type="predicted"/>
<dbReference type="GO" id="GO:0016301">
    <property type="term" value="F:kinase activity"/>
    <property type="evidence" value="ECO:0007669"/>
    <property type="project" value="UniProtKB-KW"/>
</dbReference>
<sequence>MSYDLLQTGPEKSPLVKLLDIPFDDRRRRYLIFHPRNLPDRLRLASTTTTAAFEALGSSRFYVSQDQRILAKVVPDKYRKQRQPLKWMYRDYLEKRLLMQSDARKEFLSRRILRHAGLRVPDCYGWGISFNPANRNPSLLLMEQLHNARVGGEVFDELDEDGRQRFLEHFCQEVVQLAHAGYVHRDLHYNNLMVDDQGHLNWIDAHVRPLPRRTDERWPAIQASLTASKLRGEAYRSLAECRIGELWAGKPAE</sequence>
<dbReference type="Proteomes" id="UP000184248">
    <property type="component" value="Unassembled WGS sequence"/>
</dbReference>
<name>A0A1M6TWL0_9GAMM</name>
<dbReference type="Pfam" id="PF06293">
    <property type="entry name" value="Kdo"/>
    <property type="match status" value="1"/>
</dbReference>
<organism evidence="1 2">
    <name type="scientific">Halomonas caseinilytica</name>
    <dbReference type="NCBI Taxonomy" id="438744"/>
    <lineage>
        <taxon>Bacteria</taxon>
        <taxon>Pseudomonadati</taxon>
        <taxon>Pseudomonadota</taxon>
        <taxon>Gammaproteobacteria</taxon>
        <taxon>Oceanospirillales</taxon>
        <taxon>Halomonadaceae</taxon>
        <taxon>Halomonas</taxon>
    </lineage>
</organism>
<reference evidence="2" key="1">
    <citation type="submission" date="2016-11" db="EMBL/GenBank/DDBJ databases">
        <authorList>
            <person name="Varghese N."/>
            <person name="Submissions S."/>
        </authorList>
    </citation>
    <scope>NUCLEOTIDE SEQUENCE [LARGE SCALE GENOMIC DNA]</scope>
    <source>
        <strain evidence="2">ALO Sharm</strain>
    </source>
</reference>
<gene>
    <name evidence="1" type="ORF">SAMN05192556_10470</name>
</gene>
<dbReference type="SUPFAM" id="SSF56112">
    <property type="entry name" value="Protein kinase-like (PK-like)"/>
    <property type="match status" value="1"/>
</dbReference>
<keyword evidence="1" id="KW-0808">Transferase</keyword>
<accession>A0A1M6TWL0</accession>
<evidence type="ECO:0000313" key="2">
    <source>
        <dbReference type="Proteomes" id="UP000184248"/>
    </source>
</evidence>
<dbReference type="EMBL" id="FRAL01000004">
    <property type="protein sequence ID" value="SHK61198.1"/>
    <property type="molecule type" value="Genomic_DNA"/>
</dbReference>
<keyword evidence="1" id="KW-0418">Kinase</keyword>
<evidence type="ECO:0000313" key="1">
    <source>
        <dbReference type="EMBL" id="SHK61198.1"/>
    </source>
</evidence>
<dbReference type="Gene3D" id="1.10.510.10">
    <property type="entry name" value="Transferase(Phosphotransferase) domain 1"/>
    <property type="match status" value="1"/>
</dbReference>
<dbReference type="AlphaFoldDB" id="A0A1M6TWL0"/>
<dbReference type="InterPro" id="IPR011009">
    <property type="entry name" value="Kinase-like_dom_sf"/>
</dbReference>
<keyword evidence="2" id="KW-1185">Reference proteome</keyword>
<protein>
    <submittedName>
        <fullName evidence="1">Lipopolysaccharide kinase (Kdo/WaaP) family protein</fullName>
    </submittedName>
</protein>